<keyword evidence="10" id="KW-1185">Reference proteome</keyword>
<evidence type="ECO:0000259" key="8">
    <source>
        <dbReference type="PROSITE" id="PS50939"/>
    </source>
</evidence>
<evidence type="ECO:0000313" key="10">
    <source>
        <dbReference type="Proteomes" id="UP000265750"/>
    </source>
</evidence>
<keyword evidence="3 7" id="KW-0812">Transmembrane</keyword>
<feature type="transmembrane region" description="Helical" evidence="7">
    <location>
        <begin position="40"/>
        <end position="59"/>
    </location>
</feature>
<proteinExistence type="predicted"/>
<dbReference type="EMBL" id="QYRN01000005">
    <property type="protein sequence ID" value="RIY01066.1"/>
    <property type="molecule type" value="Genomic_DNA"/>
</dbReference>
<dbReference type="AlphaFoldDB" id="A0A3A1WKC6"/>
<comment type="subcellular location">
    <subcellularLocation>
        <location evidence="1">Membrane</location>
    </subcellularLocation>
</comment>
<evidence type="ECO:0000313" key="9">
    <source>
        <dbReference type="EMBL" id="RIY01066.1"/>
    </source>
</evidence>
<evidence type="ECO:0000256" key="6">
    <source>
        <dbReference type="ARBA" id="ARBA00023136"/>
    </source>
</evidence>
<feature type="transmembrane region" description="Helical" evidence="7">
    <location>
        <begin position="149"/>
        <end position="168"/>
    </location>
</feature>
<dbReference type="CDD" id="cd08760">
    <property type="entry name" value="Cyt_b561_FRRS1_like"/>
    <property type="match status" value="1"/>
</dbReference>
<sequence>MVMGWGVLLPLGMIVARFFKIVRASDWPATLDRKFWWHAHLTFQIAGIGVMTLGLLLAYGRGEGASELARLHHLVGWTVVLMGWSQVLGGLLRGTKGGPTGTTIRGDHYDMTLRRVVFEYLHKFGGWATLPLVVVTTTIGLVMVDAPRWMPLLIGGWWGGLALAFVLLQRQGCCIDTYQAIWGPEPVHPGNARMPIGWRVTRR</sequence>
<organism evidence="9 10">
    <name type="scientific">Aureimonas flava</name>
    <dbReference type="NCBI Taxonomy" id="2320271"/>
    <lineage>
        <taxon>Bacteria</taxon>
        <taxon>Pseudomonadati</taxon>
        <taxon>Pseudomonadota</taxon>
        <taxon>Alphaproteobacteria</taxon>
        <taxon>Hyphomicrobiales</taxon>
        <taxon>Aurantimonadaceae</taxon>
        <taxon>Aureimonas</taxon>
    </lineage>
</organism>
<evidence type="ECO:0000256" key="3">
    <source>
        <dbReference type="ARBA" id="ARBA00022692"/>
    </source>
</evidence>
<keyword evidence="5 7" id="KW-1133">Transmembrane helix</keyword>
<gene>
    <name evidence="9" type="ORF">D3218_09855</name>
</gene>
<accession>A0A3A1WKC6</accession>
<evidence type="ECO:0000256" key="5">
    <source>
        <dbReference type="ARBA" id="ARBA00022989"/>
    </source>
</evidence>
<comment type="caution">
    <text evidence="9">The sequence shown here is derived from an EMBL/GenBank/DDBJ whole genome shotgun (WGS) entry which is preliminary data.</text>
</comment>
<evidence type="ECO:0000256" key="7">
    <source>
        <dbReference type="SAM" id="Phobius"/>
    </source>
</evidence>
<dbReference type="OrthoDB" id="8687683at2"/>
<dbReference type="PROSITE" id="PS50939">
    <property type="entry name" value="CYTOCHROME_B561"/>
    <property type="match status" value="1"/>
</dbReference>
<dbReference type="SMART" id="SM00665">
    <property type="entry name" value="B561"/>
    <property type="match status" value="1"/>
</dbReference>
<feature type="domain" description="Cytochrome b561" evidence="8">
    <location>
        <begin position="1"/>
        <end position="174"/>
    </location>
</feature>
<dbReference type="PANTHER" id="PTHR47281">
    <property type="entry name" value="OS09G0557700 PROTEIN"/>
    <property type="match status" value="1"/>
</dbReference>
<evidence type="ECO:0000256" key="4">
    <source>
        <dbReference type="ARBA" id="ARBA00022982"/>
    </source>
</evidence>
<dbReference type="PANTHER" id="PTHR47281:SF1">
    <property type="entry name" value="OS09G0557700 PROTEIN"/>
    <property type="match status" value="1"/>
</dbReference>
<evidence type="ECO:0000256" key="2">
    <source>
        <dbReference type="ARBA" id="ARBA00022448"/>
    </source>
</evidence>
<feature type="transmembrane region" description="Helical" evidence="7">
    <location>
        <begin position="124"/>
        <end position="142"/>
    </location>
</feature>
<dbReference type="InterPro" id="IPR045879">
    <property type="entry name" value="B561A"/>
</dbReference>
<keyword evidence="2" id="KW-0813">Transport</keyword>
<dbReference type="InterPro" id="IPR006593">
    <property type="entry name" value="Cyt_b561/ferric_Rdtase_TM"/>
</dbReference>
<keyword evidence="6 7" id="KW-0472">Membrane</keyword>
<dbReference type="GO" id="GO:0016020">
    <property type="term" value="C:membrane"/>
    <property type="evidence" value="ECO:0007669"/>
    <property type="project" value="UniProtKB-SubCell"/>
</dbReference>
<reference evidence="10" key="1">
    <citation type="submission" date="2018-09" db="EMBL/GenBank/DDBJ databases">
        <authorList>
            <person name="Tuo L."/>
        </authorList>
    </citation>
    <scope>NUCLEOTIDE SEQUENCE [LARGE SCALE GENOMIC DNA]</scope>
    <source>
        <strain evidence="10">M2BS4Y-1</strain>
    </source>
</reference>
<keyword evidence="4" id="KW-0249">Electron transport</keyword>
<dbReference type="Gene3D" id="1.20.120.1770">
    <property type="match status" value="1"/>
</dbReference>
<protein>
    <submittedName>
        <fullName evidence="9">Cytochrome B</fullName>
    </submittedName>
</protein>
<name>A0A3A1WKC6_9HYPH</name>
<dbReference type="Proteomes" id="UP000265750">
    <property type="component" value="Unassembled WGS sequence"/>
</dbReference>
<evidence type="ECO:0000256" key="1">
    <source>
        <dbReference type="ARBA" id="ARBA00004370"/>
    </source>
</evidence>